<reference evidence="1" key="1">
    <citation type="journal article" date="2020" name="Nature">
        <title>Giant virus diversity and host interactions through global metagenomics.</title>
        <authorList>
            <person name="Schulz F."/>
            <person name="Roux S."/>
            <person name="Paez-Espino D."/>
            <person name="Jungbluth S."/>
            <person name="Walsh D.A."/>
            <person name="Denef V.J."/>
            <person name="McMahon K.D."/>
            <person name="Konstantinidis K.T."/>
            <person name="Eloe-Fadrosh E.A."/>
            <person name="Kyrpides N.C."/>
            <person name="Woyke T."/>
        </authorList>
    </citation>
    <scope>NUCLEOTIDE SEQUENCE</scope>
    <source>
        <strain evidence="1">GVMAG-M-3300027747-57</strain>
    </source>
</reference>
<organism evidence="1">
    <name type="scientific">viral metagenome</name>
    <dbReference type="NCBI Taxonomy" id="1070528"/>
    <lineage>
        <taxon>unclassified sequences</taxon>
        <taxon>metagenomes</taxon>
        <taxon>organismal metagenomes</taxon>
    </lineage>
</organism>
<accession>A0A6C0JLG3</accession>
<dbReference type="AlphaFoldDB" id="A0A6C0JLG3"/>
<sequence>MTTQRKLEKKLREIQILKQKENLSTDELEKIQKEGQYKKSLKQFGKILELLPDDVQVYILEFVDRNTRVNYLRTIYTTEYVKKRLSALKNNKLTIKRLYSCVKYIKNLFTYNSNNYKHRYGALGRYENNEIYVDLLLAFHNYDASDGINYYLKKPPKHNKNLYFDSLISIITSGIKQYSKMYKQTKNPKAIKENETNLLKLFVRISSL</sequence>
<proteinExistence type="predicted"/>
<name>A0A6C0JLG3_9ZZZZ</name>
<protein>
    <submittedName>
        <fullName evidence="1">Uncharacterized protein</fullName>
    </submittedName>
</protein>
<evidence type="ECO:0000313" key="1">
    <source>
        <dbReference type="EMBL" id="QHU06439.1"/>
    </source>
</evidence>
<dbReference type="EMBL" id="MN740435">
    <property type="protein sequence ID" value="QHU06439.1"/>
    <property type="molecule type" value="Genomic_DNA"/>
</dbReference>